<organism evidence="3 4">
    <name type="scientific">Homarus americanus</name>
    <name type="common">American lobster</name>
    <dbReference type="NCBI Taxonomy" id="6706"/>
    <lineage>
        <taxon>Eukaryota</taxon>
        <taxon>Metazoa</taxon>
        <taxon>Ecdysozoa</taxon>
        <taxon>Arthropoda</taxon>
        <taxon>Crustacea</taxon>
        <taxon>Multicrustacea</taxon>
        <taxon>Malacostraca</taxon>
        <taxon>Eumalacostraca</taxon>
        <taxon>Eucarida</taxon>
        <taxon>Decapoda</taxon>
        <taxon>Pleocyemata</taxon>
        <taxon>Astacidea</taxon>
        <taxon>Nephropoidea</taxon>
        <taxon>Nephropidae</taxon>
        <taxon>Homarus</taxon>
    </lineage>
</organism>
<protein>
    <submittedName>
        <fullName evidence="3">PiggyBac transposable element-derived protein 4-like 13</fullName>
    </submittedName>
</protein>
<dbReference type="Proteomes" id="UP000747542">
    <property type="component" value="Unassembled WGS sequence"/>
</dbReference>
<feature type="region of interest" description="Disordered" evidence="1">
    <location>
        <begin position="304"/>
        <end position="353"/>
    </location>
</feature>
<dbReference type="SUPFAM" id="SSF53098">
    <property type="entry name" value="Ribonuclease H-like"/>
    <property type="match status" value="1"/>
</dbReference>
<evidence type="ECO:0000313" key="3">
    <source>
        <dbReference type="EMBL" id="KAG7175302.1"/>
    </source>
</evidence>
<dbReference type="AlphaFoldDB" id="A0A8J5N8Z4"/>
<feature type="region of interest" description="Disordered" evidence="1">
    <location>
        <begin position="1"/>
        <end position="55"/>
    </location>
</feature>
<keyword evidence="4" id="KW-1185">Reference proteome</keyword>
<reference evidence="3" key="1">
    <citation type="journal article" date="2021" name="Sci. Adv.">
        <title>The American lobster genome reveals insights on longevity, neural, and immune adaptations.</title>
        <authorList>
            <person name="Polinski J.M."/>
            <person name="Zimin A.V."/>
            <person name="Clark K.F."/>
            <person name="Kohn A.B."/>
            <person name="Sadowski N."/>
            <person name="Timp W."/>
            <person name="Ptitsyn A."/>
            <person name="Khanna P."/>
            <person name="Romanova D.Y."/>
            <person name="Williams P."/>
            <person name="Greenwood S.J."/>
            <person name="Moroz L.L."/>
            <person name="Walt D.R."/>
            <person name="Bodnar A.G."/>
        </authorList>
    </citation>
    <scope>NUCLEOTIDE SEQUENCE</scope>
    <source>
        <strain evidence="3">GMGI-L3</strain>
    </source>
</reference>
<gene>
    <name evidence="3" type="primary">PGBD4-L13</name>
    <name evidence="3" type="ORF">Hamer_G001359</name>
</gene>
<feature type="compositionally biased region" description="Low complexity" evidence="1">
    <location>
        <begin position="323"/>
        <end position="341"/>
    </location>
</feature>
<feature type="compositionally biased region" description="Acidic residues" evidence="1">
    <location>
        <begin position="1"/>
        <end position="14"/>
    </location>
</feature>
<dbReference type="PANTHER" id="PTHR45749:SF35">
    <property type="entry name" value="AC-LIKE TRANSPOSASE-RELATED"/>
    <property type="match status" value="1"/>
</dbReference>
<dbReference type="InterPro" id="IPR029526">
    <property type="entry name" value="PGBD"/>
</dbReference>
<dbReference type="Pfam" id="PF13843">
    <property type="entry name" value="DDE_Tnp_1_7"/>
    <property type="match status" value="1"/>
</dbReference>
<feature type="compositionally biased region" description="Basic and acidic residues" evidence="1">
    <location>
        <begin position="15"/>
        <end position="42"/>
    </location>
</feature>
<evidence type="ECO:0000313" key="4">
    <source>
        <dbReference type="Proteomes" id="UP000747542"/>
    </source>
</evidence>
<evidence type="ECO:0000259" key="2">
    <source>
        <dbReference type="Pfam" id="PF13843"/>
    </source>
</evidence>
<dbReference type="PANTHER" id="PTHR45749">
    <property type="match status" value="1"/>
</dbReference>
<accession>A0A8J5N8Z4</accession>
<name>A0A8J5N8Z4_HOMAM</name>
<dbReference type="InterPro" id="IPR012337">
    <property type="entry name" value="RNaseH-like_sf"/>
</dbReference>
<proteinExistence type="predicted"/>
<feature type="domain" description="PiggyBac transposable element-derived protein" evidence="2">
    <location>
        <begin position="389"/>
        <end position="470"/>
    </location>
</feature>
<sequence>MGLEVDDDDVEELVEEHSKELSTEELLELHKEENETLKRSLTSEESGEEDKEESRIIPAKDLKDAFFCWSKLSKLAEDYHPDVGSVQKAISVFNDNVMNYFCKSPRHLLDSPSHLDSPASPTVPLHHLQFPCITSGFPCITSSSPASPTRSPASPSPVTTVPLISGSPASPRSPCITYSSPASPHRPPASPILPFPTPVPHHPVPTSPRSLHHLVPLHHLPTSPIPLVLPFKLLSMFHLSKHMGWASLPLHHVLELGSKMSVPESDIESKRILELYDKHRRLFSWRAESIKESSLSDIMAFSSVTPQMSSSTEDSEYEPSLRSLNTSDNSASSSDNDYFSTSEEEEEEGEGRAWRSLELSEERMNTPPPRFPFTGNPGIKIDENPAELSPFEFFSLFIDKRIIDSVLVETNRFAEQTGQDDSLWRPVTEAELFVFFAMKMLGGIVKMPEEEMNWSHDELLERPIFRQLMTMKCPVTVSSSPFPSISAQPSDSVKPLSLPFLHSPVTVSGSLPLPFLHSPVTVSSSPLPSIPAQSSDNMSHKEQLSVTLRIVSLEDTPQIKEYFMGFLVAEKSTGASLSSIILKRLDELNIPSEDCRGKLYDNGANMRGKNKDAQVRLLQQNSRAPFVPCGAHTLNLLVTDAAKSSPDAIGYFGYLMKLFTLFSGSTQRWAILSKHVKTTQKSWSETRWESKTTAKEICKEMNVGTLLKQKRLRSTKRYFSYESVDEPISDALKKMEITFFNVVVVPAISSLDERFQTLGEVNAMFRVLHNFIIKSEEDLMQQCETLSNTLTSQGWSDIDGRELAVNCKIFHIYHQVTRTTMELLTFLHEKKPVEIYPNMWVGLRISAIFLVTVAASERSFSKPK</sequence>
<evidence type="ECO:0000256" key="1">
    <source>
        <dbReference type="SAM" id="MobiDB-lite"/>
    </source>
</evidence>
<comment type="caution">
    <text evidence="3">The sequence shown here is derived from an EMBL/GenBank/DDBJ whole genome shotgun (WGS) entry which is preliminary data.</text>
</comment>
<dbReference type="EMBL" id="JAHLQT010006108">
    <property type="protein sequence ID" value="KAG7175302.1"/>
    <property type="molecule type" value="Genomic_DNA"/>
</dbReference>